<dbReference type="EMBL" id="JBBCAQ010000035">
    <property type="protein sequence ID" value="KAK7578267.1"/>
    <property type="molecule type" value="Genomic_DNA"/>
</dbReference>
<accession>A0AAN9TB57</accession>
<comment type="caution">
    <text evidence="3">The sequence shown here is derived from an EMBL/GenBank/DDBJ whole genome shotgun (WGS) entry which is preliminary data.</text>
</comment>
<dbReference type="Gene3D" id="2.130.10.10">
    <property type="entry name" value="YVTN repeat-like/Quinoprotein amine dehydrogenase"/>
    <property type="match status" value="2"/>
</dbReference>
<dbReference type="AlphaFoldDB" id="A0AAN9TB57"/>
<feature type="compositionally biased region" description="Polar residues" evidence="2">
    <location>
        <begin position="221"/>
        <end position="231"/>
    </location>
</feature>
<dbReference type="CDD" id="cd00200">
    <property type="entry name" value="WD40"/>
    <property type="match status" value="1"/>
</dbReference>
<feature type="repeat" description="WD" evidence="1">
    <location>
        <begin position="386"/>
        <end position="426"/>
    </location>
</feature>
<reference evidence="3 4" key="1">
    <citation type="submission" date="2024-03" db="EMBL/GenBank/DDBJ databases">
        <title>Adaptation during the transition from Ophiocordyceps entomopathogen to insect associate is accompanied by gene loss and intensified selection.</title>
        <authorList>
            <person name="Ward C.M."/>
            <person name="Onetto C.A."/>
            <person name="Borneman A.R."/>
        </authorList>
    </citation>
    <scope>NUCLEOTIDE SEQUENCE [LARGE SCALE GENOMIC DNA]</scope>
    <source>
        <strain evidence="3">AWRI1</strain>
        <tissue evidence="3">Single Adult Female</tissue>
    </source>
</reference>
<evidence type="ECO:0008006" key="5">
    <source>
        <dbReference type="Google" id="ProtNLM"/>
    </source>
</evidence>
<sequence>MMTKRPWPPLYRHQLAAPFNEVIPREADHHRPSKLPAAAVSFYENNQLKHHRRYGMALCKDYPSPSHPASANCCFVATPLYRSSFGPPAVACIPAGRMLARQQAMFFETPPPPPLERLPYRLGKGSPKYSAAAAVEGCRCWCSCSCSCSSNLVRSRSLENLCPSDATTTTNTTSSATTDDRELLLRRRRKLGKENFKRRSMENLLEHGRQYRRKNTRQDGDGQSTNGNKPRFLSVTTLEDVQAIRCAEFHPQGSLYAVGSNSKTLRICAYPKLHDLRDDHKTCQPTVLFKRTKHHKGSIYCMAWTPIGDLLATGSNDKTVKLMKFNNETANFEGQEIELAMHDGTVRDVCFLEDTSNKASLLISGGAGDCKIYVTDCATGQPYQALSGHNGHILSLYNWGGVIFASGSQDKTVRFWDLRTRGCVNVITPITSPSSRQGSPVAAVCVDPSGRLLVSGHEDSSCVLYDIRGTRTLQCFKPHAADVRSIRFSPSAYYLLTAGYDNKMVLTDLQGDLTSALPSVVVAQHQDKVISGRWHPAEFSFLSTSADKTATLWALPPI</sequence>
<feature type="repeat" description="WD" evidence="1">
    <location>
        <begin position="292"/>
        <end position="333"/>
    </location>
</feature>
<proteinExistence type="predicted"/>
<keyword evidence="1" id="KW-0853">WD repeat</keyword>
<dbReference type="PANTHER" id="PTHR19863">
    <property type="entry name" value="NEMITIN (NEURONAL ENRICHED MAP INTERACTING PROTEIN) HOMOLOG"/>
    <property type="match status" value="1"/>
</dbReference>
<protein>
    <recommendedName>
        <fullName evidence="5">WD repeat-containing protein 47</fullName>
    </recommendedName>
</protein>
<keyword evidence="4" id="KW-1185">Reference proteome</keyword>
<dbReference type="PANTHER" id="PTHR19863:SF5">
    <property type="entry name" value="WD REPEAT-CONTAINING PROTEIN 47"/>
    <property type="match status" value="1"/>
</dbReference>
<dbReference type="PROSITE" id="PS50294">
    <property type="entry name" value="WD_REPEATS_REGION"/>
    <property type="match status" value="2"/>
</dbReference>
<evidence type="ECO:0000256" key="2">
    <source>
        <dbReference type="SAM" id="MobiDB-lite"/>
    </source>
</evidence>
<organism evidence="3 4">
    <name type="scientific">Parthenolecanium corni</name>
    <dbReference type="NCBI Taxonomy" id="536013"/>
    <lineage>
        <taxon>Eukaryota</taxon>
        <taxon>Metazoa</taxon>
        <taxon>Ecdysozoa</taxon>
        <taxon>Arthropoda</taxon>
        <taxon>Hexapoda</taxon>
        <taxon>Insecta</taxon>
        <taxon>Pterygota</taxon>
        <taxon>Neoptera</taxon>
        <taxon>Paraneoptera</taxon>
        <taxon>Hemiptera</taxon>
        <taxon>Sternorrhyncha</taxon>
        <taxon>Coccoidea</taxon>
        <taxon>Coccidae</taxon>
        <taxon>Parthenolecanium</taxon>
    </lineage>
</organism>
<gene>
    <name evidence="3" type="ORF">V9T40_010472</name>
</gene>
<dbReference type="InterPro" id="IPR015943">
    <property type="entry name" value="WD40/YVTN_repeat-like_dom_sf"/>
</dbReference>
<feature type="region of interest" description="Disordered" evidence="2">
    <location>
        <begin position="190"/>
        <end position="231"/>
    </location>
</feature>
<dbReference type="PROSITE" id="PS50082">
    <property type="entry name" value="WD_REPEATS_2"/>
    <property type="match status" value="4"/>
</dbReference>
<dbReference type="Pfam" id="PF00400">
    <property type="entry name" value="WD40"/>
    <property type="match status" value="4"/>
</dbReference>
<name>A0AAN9TB57_9HEMI</name>
<evidence type="ECO:0000313" key="3">
    <source>
        <dbReference type="EMBL" id="KAK7578267.1"/>
    </source>
</evidence>
<dbReference type="SMART" id="SM00320">
    <property type="entry name" value="WD40"/>
    <property type="match status" value="7"/>
</dbReference>
<evidence type="ECO:0000313" key="4">
    <source>
        <dbReference type="Proteomes" id="UP001367676"/>
    </source>
</evidence>
<dbReference type="InterPro" id="IPR036322">
    <property type="entry name" value="WD40_repeat_dom_sf"/>
</dbReference>
<dbReference type="SUPFAM" id="SSF50978">
    <property type="entry name" value="WD40 repeat-like"/>
    <property type="match status" value="1"/>
</dbReference>
<feature type="compositionally biased region" description="Basic and acidic residues" evidence="2">
    <location>
        <begin position="192"/>
        <end position="209"/>
    </location>
</feature>
<dbReference type="InterPro" id="IPR040067">
    <property type="entry name" value="WDR47"/>
</dbReference>
<dbReference type="Proteomes" id="UP001367676">
    <property type="component" value="Unassembled WGS sequence"/>
</dbReference>
<dbReference type="InterPro" id="IPR001680">
    <property type="entry name" value="WD40_rpt"/>
</dbReference>
<evidence type="ECO:0000256" key="1">
    <source>
        <dbReference type="PROSITE-ProRule" id="PRU00221"/>
    </source>
</evidence>
<feature type="repeat" description="WD" evidence="1">
    <location>
        <begin position="476"/>
        <end position="510"/>
    </location>
</feature>
<feature type="repeat" description="WD" evidence="1">
    <location>
        <begin position="522"/>
        <end position="558"/>
    </location>
</feature>